<evidence type="ECO:0000313" key="3">
    <source>
        <dbReference type="Proteomes" id="UP000075714"/>
    </source>
</evidence>
<protein>
    <recommendedName>
        <fullName evidence="1">Protein kinase domain-containing protein</fullName>
    </recommendedName>
</protein>
<dbReference type="GO" id="GO:0005737">
    <property type="term" value="C:cytoplasm"/>
    <property type="evidence" value="ECO:0007669"/>
    <property type="project" value="TreeGrafter"/>
</dbReference>
<dbReference type="AlphaFoldDB" id="A0A150FUS2"/>
<accession>A0A150FUS2</accession>
<evidence type="ECO:0000259" key="1">
    <source>
        <dbReference type="PROSITE" id="PS50011"/>
    </source>
</evidence>
<reference evidence="3" key="1">
    <citation type="journal article" date="2016" name="Nat. Commun.">
        <title>The Gonium pectorale genome demonstrates co-option of cell cycle regulation during the evolution of multicellularity.</title>
        <authorList>
            <person name="Hanschen E.R."/>
            <person name="Marriage T.N."/>
            <person name="Ferris P.J."/>
            <person name="Hamaji T."/>
            <person name="Toyoda A."/>
            <person name="Fujiyama A."/>
            <person name="Neme R."/>
            <person name="Noguchi H."/>
            <person name="Minakuchi Y."/>
            <person name="Suzuki M."/>
            <person name="Kawai-Toyooka H."/>
            <person name="Smith D.R."/>
            <person name="Sparks H."/>
            <person name="Anderson J."/>
            <person name="Bakaric R."/>
            <person name="Luria V."/>
            <person name="Karger A."/>
            <person name="Kirschner M.W."/>
            <person name="Durand P.M."/>
            <person name="Michod R.E."/>
            <person name="Nozaki H."/>
            <person name="Olson B.J."/>
        </authorList>
    </citation>
    <scope>NUCLEOTIDE SEQUENCE [LARGE SCALE GENOMIC DNA]</scope>
    <source>
        <strain evidence="3">NIES-2863</strain>
    </source>
</reference>
<sequence>MMLAEGKLTAGEVLLMARDILRGLADLHRLGIIVADLKPDNVLLDEGHAPVLCDFGISRAVSTTKGHFTATSTAGTFNYMCEIHVVLNCGYFN</sequence>
<dbReference type="InterPro" id="IPR050167">
    <property type="entry name" value="Ser_Thr_protein_kinase"/>
</dbReference>
<dbReference type="Gene3D" id="1.10.510.10">
    <property type="entry name" value="Transferase(Phosphotransferase) domain 1"/>
    <property type="match status" value="1"/>
</dbReference>
<dbReference type="STRING" id="33097.A0A150FUS2"/>
<dbReference type="SUPFAM" id="SSF56112">
    <property type="entry name" value="Protein kinase-like (PK-like)"/>
    <property type="match status" value="1"/>
</dbReference>
<keyword evidence="3" id="KW-1185">Reference proteome</keyword>
<proteinExistence type="predicted"/>
<dbReference type="Pfam" id="PF00069">
    <property type="entry name" value="Pkinase"/>
    <property type="match status" value="1"/>
</dbReference>
<comment type="caution">
    <text evidence="2">The sequence shown here is derived from an EMBL/GenBank/DDBJ whole genome shotgun (WGS) entry which is preliminary data.</text>
</comment>
<dbReference type="GO" id="GO:0007165">
    <property type="term" value="P:signal transduction"/>
    <property type="evidence" value="ECO:0007669"/>
    <property type="project" value="TreeGrafter"/>
</dbReference>
<dbReference type="EMBL" id="LSYV01000511">
    <property type="protein sequence ID" value="KXZ41374.1"/>
    <property type="molecule type" value="Genomic_DNA"/>
</dbReference>
<feature type="domain" description="Protein kinase" evidence="1">
    <location>
        <begin position="1"/>
        <end position="93"/>
    </location>
</feature>
<name>A0A150FUS2_GONPE</name>
<organism evidence="2 3">
    <name type="scientific">Gonium pectorale</name>
    <name type="common">Green alga</name>
    <dbReference type="NCBI Taxonomy" id="33097"/>
    <lineage>
        <taxon>Eukaryota</taxon>
        <taxon>Viridiplantae</taxon>
        <taxon>Chlorophyta</taxon>
        <taxon>core chlorophytes</taxon>
        <taxon>Chlorophyceae</taxon>
        <taxon>CS clade</taxon>
        <taxon>Chlamydomonadales</taxon>
        <taxon>Volvocaceae</taxon>
        <taxon>Gonium</taxon>
    </lineage>
</organism>
<evidence type="ECO:0000313" key="2">
    <source>
        <dbReference type="EMBL" id="KXZ41374.1"/>
    </source>
</evidence>
<dbReference type="PANTHER" id="PTHR23257:SF958">
    <property type="entry name" value="SERINE_THREONINE-PROTEIN KINASE WNK4"/>
    <property type="match status" value="1"/>
</dbReference>
<dbReference type="PANTHER" id="PTHR23257">
    <property type="entry name" value="SERINE-THREONINE PROTEIN KINASE"/>
    <property type="match status" value="1"/>
</dbReference>
<dbReference type="GO" id="GO:0005524">
    <property type="term" value="F:ATP binding"/>
    <property type="evidence" value="ECO:0007669"/>
    <property type="project" value="InterPro"/>
</dbReference>
<dbReference type="InterPro" id="IPR011009">
    <property type="entry name" value="Kinase-like_dom_sf"/>
</dbReference>
<dbReference type="Proteomes" id="UP000075714">
    <property type="component" value="Unassembled WGS sequence"/>
</dbReference>
<dbReference type="InterPro" id="IPR000719">
    <property type="entry name" value="Prot_kinase_dom"/>
</dbReference>
<gene>
    <name evidence="2" type="ORF">GPECTOR_514g487</name>
</gene>
<dbReference type="OrthoDB" id="536306at2759"/>
<dbReference type="GO" id="GO:0004672">
    <property type="term" value="F:protein kinase activity"/>
    <property type="evidence" value="ECO:0007669"/>
    <property type="project" value="InterPro"/>
</dbReference>
<dbReference type="PROSITE" id="PS50011">
    <property type="entry name" value="PROTEIN_KINASE_DOM"/>
    <property type="match status" value="1"/>
</dbReference>